<dbReference type="KEGG" id="vbh:CMV30_14610"/>
<protein>
    <recommendedName>
        <fullName evidence="3 6">Arabinogalactan endo-beta-1,4-galactanase</fullName>
        <ecNumber evidence="3 6">3.2.1.89</ecNumber>
    </recommendedName>
</protein>
<comment type="catalytic activity">
    <reaction evidence="1 6">
        <text>The enzyme specifically hydrolyzes (1-&gt;4)-beta-D-galactosidic linkages in type I arabinogalactans.</text>
        <dbReference type="EC" id="3.2.1.89"/>
    </reaction>
</comment>
<dbReference type="PANTHER" id="PTHR34983:SF1">
    <property type="entry name" value="ARABINOGALACTAN ENDO-BETA-1,4-GALACTANASE A"/>
    <property type="match status" value="1"/>
</dbReference>
<keyword evidence="5 6" id="KW-0326">Glycosidase</keyword>
<dbReference type="Pfam" id="PF07745">
    <property type="entry name" value="Glyco_hydro_53"/>
    <property type="match status" value="1"/>
</dbReference>
<gene>
    <name evidence="7" type="ORF">CMV30_14610</name>
</gene>
<dbReference type="RefSeq" id="WP_096056718.1">
    <property type="nucleotide sequence ID" value="NZ_CP023344.1"/>
</dbReference>
<evidence type="ECO:0000256" key="4">
    <source>
        <dbReference type="ARBA" id="ARBA00022801"/>
    </source>
</evidence>
<keyword evidence="8" id="KW-1185">Reference proteome</keyword>
<dbReference type="AlphaFoldDB" id="A0A290QA01"/>
<dbReference type="Gene3D" id="3.20.20.80">
    <property type="entry name" value="Glycosidases"/>
    <property type="match status" value="1"/>
</dbReference>
<proteinExistence type="inferred from homology"/>
<dbReference type="Proteomes" id="UP000217265">
    <property type="component" value="Chromosome"/>
</dbReference>
<dbReference type="EC" id="3.2.1.89" evidence="3 6"/>
<evidence type="ECO:0000256" key="5">
    <source>
        <dbReference type="ARBA" id="ARBA00023295"/>
    </source>
</evidence>
<evidence type="ECO:0000313" key="8">
    <source>
        <dbReference type="Proteomes" id="UP000217265"/>
    </source>
</evidence>
<keyword evidence="4 6" id="KW-0378">Hydrolase</keyword>
<dbReference type="InterPro" id="IPR011683">
    <property type="entry name" value="Glyco_hydro_53"/>
</dbReference>
<comment type="similarity">
    <text evidence="2 6">Belongs to the glycosyl hydrolase 53 family.</text>
</comment>
<evidence type="ECO:0000256" key="1">
    <source>
        <dbReference type="ARBA" id="ARBA00001695"/>
    </source>
</evidence>
<reference evidence="7 8" key="1">
    <citation type="submission" date="2017-09" db="EMBL/GenBank/DDBJ databases">
        <title>Complete genome sequence of Verrucomicrobial strain HZ-65, isolated from freshwater.</title>
        <authorList>
            <person name="Choi A."/>
        </authorList>
    </citation>
    <scope>NUCLEOTIDE SEQUENCE [LARGE SCALE GENOMIC DNA]</scope>
    <source>
        <strain evidence="7 8">HZ-65</strain>
    </source>
</reference>
<dbReference type="EMBL" id="CP023344">
    <property type="protein sequence ID" value="ATC65087.1"/>
    <property type="molecule type" value="Genomic_DNA"/>
</dbReference>
<keyword evidence="6" id="KW-0732">Signal</keyword>
<dbReference type="InterPro" id="IPR017853">
    <property type="entry name" value="GH"/>
</dbReference>
<evidence type="ECO:0000313" key="7">
    <source>
        <dbReference type="EMBL" id="ATC65087.1"/>
    </source>
</evidence>
<dbReference type="GO" id="GO:0045490">
    <property type="term" value="P:pectin catabolic process"/>
    <property type="evidence" value="ECO:0007669"/>
    <property type="project" value="TreeGrafter"/>
</dbReference>
<dbReference type="GO" id="GO:0015926">
    <property type="term" value="F:glucosidase activity"/>
    <property type="evidence" value="ECO:0007669"/>
    <property type="project" value="InterPro"/>
</dbReference>
<dbReference type="GO" id="GO:0031218">
    <property type="term" value="F:arabinogalactan endo-1,4-beta-galactosidase activity"/>
    <property type="evidence" value="ECO:0007669"/>
    <property type="project" value="UniProtKB-EC"/>
</dbReference>
<dbReference type="SUPFAM" id="SSF51445">
    <property type="entry name" value="(Trans)glycosidases"/>
    <property type="match status" value="1"/>
</dbReference>
<evidence type="ECO:0000256" key="2">
    <source>
        <dbReference type="ARBA" id="ARBA00010687"/>
    </source>
</evidence>
<sequence length="512" mass="54593">MKIPRIVAACVAAFFSFSLTASLEAALWIKGVDVSSLKKSEDLGGVYSSTAGVPGDALAILKQGGLNAIRLRVWLNPADGYNNRATTLAMAARAKAQGLVVLIDFHYSDRWADPGQQNKPAAWSGHSLEQLKQDVYDATYDLCAALVAQGTPPEYVQVGNEINDGMLWPEGRISTNGNSFANLGELLKRGIAAVRAASPQTAVVLHIARGAEWGVVQWWFDGVQAQGVTWDYTGISYYPYWHGTLSAFQTTINNVASHYGKPVIVCETAYPFTLSVGDSQANNIGLSSQLVSGYDATEEGQRAMMKAIMDIVNAVPNGRGAGIFYWEGTWTPVTGNGWDNTNPASGNSWENQALFDFTGKALGSMSVFAEYPAWQAAAFTALELADPAVSGDEADPDRDGLKNVLEFGFGTNPKSADLSASAASLPAPVVKAVDGGRYLTVSFRRPVPAVGLSYVVFTADSPAGPWTADAVQSGVAVANGDVTETVVFRDALPSDEPGRVRRFMKVEVTRSP</sequence>
<organism evidence="7 8">
    <name type="scientific">Nibricoccus aquaticus</name>
    <dbReference type="NCBI Taxonomy" id="2576891"/>
    <lineage>
        <taxon>Bacteria</taxon>
        <taxon>Pseudomonadati</taxon>
        <taxon>Verrucomicrobiota</taxon>
        <taxon>Opitutia</taxon>
        <taxon>Opitutales</taxon>
        <taxon>Opitutaceae</taxon>
        <taxon>Nibricoccus</taxon>
    </lineage>
</organism>
<evidence type="ECO:0000256" key="6">
    <source>
        <dbReference type="RuleBase" id="RU361192"/>
    </source>
</evidence>
<dbReference type="OrthoDB" id="9768786at2"/>
<evidence type="ECO:0000256" key="3">
    <source>
        <dbReference type="ARBA" id="ARBA00012556"/>
    </source>
</evidence>
<feature type="chain" id="PRO_5011830672" description="Arabinogalactan endo-beta-1,4-galactanase" evidence="6">
    <location>
        <begin position="22"/>
        <end position="512"/>
    </location>
</feature>
<accession>A0A290QA01</accession>
<dbReference type="PANTHER" id="PTHR34983">
    <property type="entry name" value="ARABINOGALACTAN ENDO-BETA-1,4-GALACTANASE A"/>
    <property type="match status" value="1"/>
</dbReference>
<name>A0A290QA01_9BACT</name>
<feature type="signal peptide" evidence="6">
    <location>
        <begin position="1"/>
        <end position="21"/>
    </location>
</feature>